<gene>
    <name evidence="2" type="ordered locus">MODMU_1919</name>
</gene>
<reference evidence="2 3" key="1">
    <citation type="journal article" date="2012" name="J. Bacteriol.">
        <title>Genome Sequence of Radiation-Resistant Modestobacter marinus Strain BC501, a Representative Actinobacterium That Thrives on Calcareous Stone Surfaces.</title>
        <authorList>
            <person name="Normand P."/>
            <person name="Gury J."/>
            <person name="Pujic P."/>
            <person name="Chouaia B."/>
            <person name="Crotti E."/>
            <person name="Brusetti L."/>
            <person name="Daffonchio D."/>
            <person name="Vacherie B."/>
            <person name="Barbe V."/>
            <person name="Medigue C."/>
            <person name="Calteau A."/>
            <person name="Ghodhbane-Gtari F."/>
            <person name="Essoussi I."/>
            <person name="Nouioui I."/>
            <person name="Abbassi-Ghozzi I."/>
            <person name="Gtari M."/>
        </authorList>
    </citation>
    <scope>NUCLEOTIDE SEQUENCE [LARGE SCALE GENOMIC DNA]</scope>
    <source>
        <strain evidence="3">BC 501</strain>
    </source>
</reference>
<name>I4EVE2_MODI5</name>
<evidence type="ECO:0000259" key="1">
    <source>
        <dbReference type="Pfam" id="PF08673"/>
    </source>
</evidence>
<evidence type="ECO:0000313" key="3">
    <source>
        <dbReference type="Proteomes" id="UP000006461"/>
    </source>
</evidence>
<dbReference type="OrthoDB" id="5192927at2"/>
<keyword evidence="3" id="KW-1185">Reference proteome</keyword>
<dbReference type="STRING" id="477641.MODMU_1919"/>
<dbReference type="eggNOG" id="ENOG502ZKBZ">
    <property type="taxonomic scope" value="Bacteria"/>
</dbReference>
<feature type="domain" description="Phosphoserine phosphatase RsbU N-terminal" evidence="1">
    <location>
        <begin position="9"/>
        <end position="86"/>
    </location>
</feature>
<dbReference type="InterPro" id="IPR014787">
    <property type="entry name" value="PSer_Pase_RsbU_N"/>
</dbReference>
<dbReference type="AlphaFoldDB" id="I4EVE2"/>
<dbReference type="HOGENOM" id="CLU_2369736_0_0_11"/>
<organism evidence="2 3">
    <name type="scientific">Modestobacter italicus (strain DSM 44449 / CECT 9708 / BC 501)</name>
    <dbReference type="NCBI Taxonomy" id="2732864"/>
    <lineage>
        <taxon>Bacteria</taxon>
        <taxon>Bacillati</taxon>
        <taxon>Actinomycetota</taxon>
        <taxon>Actinomycetes</taxon>
        <taxon>Geodermatophilales</taxon>
        <taxon>Geodermatophilaceae</taxon>
        <taxon>Modestobacter</taxon>
    </lineage>
</organism>
<dbReference type="InterPro" id="IPR017944">
    <property type="entry name" value="KaiA/RbsU_helical_domain_sf"/>
</dbReference>
<dbReference type="EMBL" id="FO203431">
    <property type="protein sequence ID" value="CCH87355.1"/>
    <property type="molecule type" value="Genomic_DNA"/>
</dbReference>
<proteinExistence type="predicted"/>
<protein>
    <recommendedName>
        <fullName evidence="1">Phosphoserine phosphatase RsbU N-terminal domain-containing protein</fullName>
    </recommendedName>
</protein>
<sequence length="95" mass="10438">MTDEGVRRNYRAAFLRYLARHEEGALHAAYEIGRAGLEAGLGLLQLVQVHHDVLIEVLQDTPADEVPAVAAAASDFLLEVLSSYDMVQRGFRTDG</sequence>
<accession>I4EVE2</accession>
<dbReference type="Proteomes" id="UP000006461">
    <property type="component" value="Chromosome"/>
</dbReference>
<dbReference type="Pfam" id="PF08673">
    <property type="entry name" value="RsbU_N"/>
    <property type="match status" value="1"/>
</dbReference>
<dbReference type="KEGG" id="mmar:MODMU_1919"/>
<dbReference type="Gene3D" id="1.10.1240.30">
    <property type="entry name" value="KaiA/RbsU domain"/>
    <property type="match status" value="1"/>
</dbReference>
<evidence type="ECO:0000313" key="2">
    <source>
        <dbReference type="EMBL" id="CCH87355.1"/>
    </source>
</evidence>